<name>A0A9C6X570_FRAOC</name>
<evidence type="ECO:0000313" key="3">
    <source>
        <dbReference type="RefSeq" id="XP_052129395.1"/>
    </source>
</evidence>
<dbReference type="RefSeq" id="XP_052129395.1">
    <property type="nucleotide sequence ID" value="XM_052273435.1"/>
</dbReference>
<evidence type="ECO:0000313" key="2">
    <source>
        <dbReference type="Proteomes" id="UP000504606"/>
    </source>
</evidence>
<keyword evidence="2" id="KW-1185">Reference proteome</keyword>
<gene>
    <name evidence="3" type="primary">LOC113210630</name>
</gene>
<evidence type="ECO:0000256" key="1">
    <source>
        <dbReference type="SAM" id="Phobius"/>
    </source>
</evidence>
<protein>
    <submittedName>
        <fullName evidence="3">Uncharacterized protein LOC113210630 isoform X3</fullName>
    </submittedName>
</protein>
<dbReference type="Proteomes" id="UP000504606">
    <property type="component" value="Unplaced"/>
</dbReference>
<accession>A0A9C6X570</accession>
<sequence>MWDSKKGRVAVGCGVMVAVSVLVGLVIYYASKNHIMEMGMASRNCKAHSIGKPTNYVVLEGIAALIETENINNFDVKFEAFCILLLSKKKGNFVMSAASRLRLGTRSEEMLLPEVVLLDKEFEKHRFKCHEKLADTPFATRCLKKLKIVKDELSCDSEAASSEDSQAFCPKFLNIFIKKYASLIPLWTGMMSKERGDPTSSVNTNADVESHFKDKKNTVHKISFNKVGRYVKIERIHVKRQLRKVENNLITNSKIPQKETAKRGALEVNEETHRFR</sequence>
<feature type="transmembrane region" description="Helical" evidence="1">
    <location>
        <begin position="9"/>
        <end position="30"/>
    </location>
</feature>
<keyword evidence="1" id="KW-0472">Membrane</keyword>
<keyword evidence="1" id="KW-0812">Transmembrane</keyword>
<proteinExistence type="predicted"/>
<dbReference type="GeneID" id="113210630"/>
<dbReference type="AlphaFoldDB" id="A0A9C6X570"/>
<organism evidence="2 3">
    <name type="scientific">Frankliniella occidentalis</name>
    <name type="common">Western flower thrips</name>
    <name type="synonym">Euthrips occidentalis</name>
    <dbReference type="NCBI Taxonomy" id="133901"/>
    <lineage>
        <taxon>Eukaryota</taxon>
        <taxon>Metazoa</taxon>
        <taxon>Ecdysozoa</taxon>
        <taxon>Arthropoda</taxon>
        <taxon>Hexapoda</taxon>
        <taxon>Insecta</taxon>
        <taxon>Pterygota</taxon>
        <taxon>Neoptera</taxon>
        <taxon>Paraneoptera</taxon>
        <taxon>Thysanoptera</taxon>
        <taxon>Terebrantia</taxon>
        <taxon>Thripoidea</taxon>
        <taxon>Thripidae</taxon>
        <taxon>Frankliniella</taxon>
    </lineage>
</organism>
<keyword evidence="1" id="KW-1133">Transmembrane helix</keyword>
<reference evidence="3" key="1">
    <citation type="submission" date="2025-08" db="UniProtKB">
        <authorList>
            <consortium name="RefSeq"/>
        </authorList>
    </citation>
    <scope>IDENTIFICATION</scope>
    <source>
        <tissue evidence="3">Whole organism</tissue>
    </source>
</reference>